<dbReference type="Proteomes" id="UP000245119">
    <property type="component" value="Linkage Group LG3"/>
</dbReference>
<protein>
    <submittedName>
        <fullName evidence="2">Uncharacterized protein</fullName>
    </submittedName>
</protein>
<feature type="region of interest" description="Disordered" evidence="1">
    <location>
        <begin position="1"/>
        <end position="129"/>
    </location>
</feature>
<evidence type="ECO:0000256" key="1">
    <source>
        <dbReference type="SAM" id="MobiDB-lite"/>
    </source>
</evidence>
<name>A0A2T7PN38_POMCA</name>
<dbReference type="AlphaFoldDB" id="A0A2T7PN38"/>
<organism evidence="2 3">
    <name type="scientific">Pomacea canaliculata</name>
    <name type="common">Golden apple snail</name>
    <dbReference type="NCBI Taxonomy" id="400727"/>
    <lineage>
        <taxon>Eukaryota</taxon>
        <taxon>Metazoa</taxon>
        <taxon>Spiralia</taxon>
        <taxon>Lophotrochozoa</taxon>
        <taxon>Mollusca</taxon>
        <taxon>Gastropoda</taxon>
        <taxon>Caenogastropoda</taxon>
        <taxon>Architaenioglossa</taxon>
        <taxon>Ampullarioidea</taxon>
        <taxon>Ampullariidae</taxon>
        <taxon>Pomacea</taxon>
    </lineage>
</organism>
<feature type="compositionally biased region" description="Polar residues" evidence="1">
    <location>
        <begin position="107"/>
        <end position="126"/>
    </location>
</feature>
<comment type="caution">
    <text evidence="2">The sequence shown here is derived from an EMBL/GenBank/DDBJ whole genome shotgun (WGS) entry which is preliminary data.</text>
</comment>
<feature type="compositionally biased region" description="Low complexity" evidence="1">
    <location>
        <begin position="8"/>
        <end position="26"/>
    </location>
</feature>
<gene>
    <name evidence="2" type="ORF">C0Q70_06109</name>
</gene>
<proteinExistence type="predicted"/>
<feature type="compositionally biased region" description="Basic residues" evidence="1">
    <location>
        <begin position="83"/>
        <end position="92"/>
    </location>
</feature>
<dbReference type="EMBL" id="PZQS01000003">
    <property type="protein sequence ID" value="PVD34830.1"/>
    <property type="molecule type" value="Genomic_DNA"/>
</dbReference>
<reference evidence="2 3" key="1">
    <citation type="submission" date="2018-04" db="EMBL/GenBank/DDBJ databases">
        <title>The genome of golden apple snail Pomacea canaliculata provides insight into stress tolerance and invasive adaptation.</title>
        <authorList>
            <person name="Liu C."/>
            <person name="Liu B."/>
            <person name="Ren Y."/>
            <person name="Zhang Y."/>
            <person name="Wang H."/>
            <person name="Li S."/>
            <person name="Jiang F."/>
            <person name="Yin L."/>
            <person name="Zhang G."/>
            <person name="Qian W."/>
            <person name="Fan W."/>
        </authorList>
    </citation>
    <scope>NUCLEOTIDE SEQUENCE [LARGE SCALE GENOMIC DNA]</scope>
    <source>
        <strain evidence="2">SZHN2017</strain>
        <tissue evidence="2">Muscle</tissue>
    </source>
</reference>
<accession>A0A2T7PN38</accession>
<evidence type="ECO:0000313" key="3">
    <source>
        <dbReference type="Proteomes" id="UP000245119"/>
    </source>
</evidence>
<evidence type="ECO:0000313" key="2">
    <source>
        <dbReference type="EMBL" id="PVD34830.1"/>
    </source>
</evidence>
<keyword evidence="3" id="KW-1185">Reference proteome</keyword>
<sequence>MSDLSFFSPSSKPKPSNGENSNSKSSEISEKDTSEATLPKQYQRESLDSPVKSSRQEEPEYYTVSSVPDKRGPSPVSSVLGIPRRKTARKSVKGGSTKKNILELQVSRDSTVSGNTSIQEADNQVPTGEINRASENTAKVGNSNDVSRQQEKAVDMDVIKYDHVYWPGLINADFNVKENKLPLDIQSHSD</sequence>